<comment type="caution">
    <text evidence="15">The sequence shown here is derived from an EMBL/GenBank/DDBJ whole genome shotgun (WGS) entry which is preliminary data.</text>
</comment>
<evidence type="ECO:0000256" key="8">
    <source>
        <dbReference type="ARBA" id="ARBA00022801"/>
    </source>
</evidence>
<evidence type="ECO:0000256" key="2">
    <source>
        <dbReference type="ARBA" id="ARBA00001947"/>
    </source>
</evidence>
<proteinExistence type="inferred from homology"/>
<feature type="compositionally biased region" description="Gly residues" evidence="13">
    <location>
        <begin position="644"/>
        <end position="675"/>
    </location>
</feature>
<evidence type="ECO:0000256" key="9">
    <source>
        <dbReference type="ARBA" id="ARBA00022833"/>
    </source>
</evidence>
<dbReference type="PANTHER" id="PTHR12849:SF0">
    <property type="entry name" value="LARIAT DEBRANCHING ENZYME"/>
    <property type="match status" value="1"/>
</dbReference>
<feature type="compositionally biased region" description="Polar residues" evidence="13">
    <location>
        <begin position="372"/>
        <end position="383"/>
    </location>
</feature>
<evidence type="ECO:0000256" key="6">
    <source>
        <dbReference type="ARBA" id="ARBA00022664"/>
    </source>
</evidence>
<keyword evidence="11" id="KW-0464">Manganese</keyword>
<dbReference type="SMART" id="SM01124">
    <property type="entry name" value="DBR1"/>
    <property type="match status" value="1"/>
</dbReference>
<keyword evidence="12" id="KW-0539">Nucleus</keyword>
<keyword evidence="10" id="KW-0408">Iron</keyword>
<accession>A0A1S9RSN6</accession>
<feature type="region of interest" description="Disordered" evidence="13">
    <location>
        <begin position="616"/>
        <end position="675"/>
    </location>
</feature>
<keyword evidence="7" id="KW-0479">Metal-binding</keyword>
<sequence length="675" mass="74056">MLSEIDGVRVAVVGCAHGGFDEIYTLLKARAEAKGWETIDLVIIGGDFQALRNANDAACISVPAKWKSMGDFYKYYSGEAVAPYLTIFCGGNHEASNYMFELYYGGWAAPNIYYLGAANVVRFGPLRISAMSGIWKGYDFRKPHFERLPYNSDDLHSVYHIRELDVRKLLQVRTQVDIGLSHDWPRGIEYSGDHQELFRKKRGFREDSEHGRLGNAAARDVLDRLRPAYWFSAHLHVKFAAAVPHDGATLAKIPFPADQPSVWAVEAHVPAVSPKAASKIMAPSSVKSPSPSPVAASSDHAASNLEPTPTVIDTLRPASATARENLQAGNDSAKGGAVEAEQQKRRIMEQDSFETVQLQKEREAESKERSNEVNIDPSTSGINQDEIDLDSSSESDEPGSGNPSPTKAPKISIPASDGSKHNATASEEPLVDRAVTEGLRSKLPASFARPVTSTVEPIQKKLVPADITNKLTRFLALDKPHNRDDFLHLVKINPIKSTGAQASPASFRLEYDKEWLAITRVFANDLILGDATAQVPANKGEEYYRARIIEEEEWVEEHLVKERRMLVPYNFQPTAPNFDPEVPLTTSEQPKEYTNSQTAEFCKLLDIPNKFELTESEQEARMNAGPRPTVSGHGGRGRGRGGRGRGSSRGGGGRRGPGRGMGRGGARGGGFHSSW</sequence>
<reference evidence="16" key="1">
    <citation type="submission" date="2015-09" db="EMBL/GenBank/DDBJ databases">
        <authorList>
            <person name="Fill T.P."/>
            <person name="Baretta J.F."/>
            <person name="de Almeida L.G."/>
            <person name="Rocha M."/>
            <person name="de Souza D.H."/>
            <person name="Malavazi I."/>
            <person name="Cerdeira L.T."/>
            <person name="Hong H."/>
            <person name="Samborskyy M."/>
            <person name="de Vasconcelos A.T."/>
            <person name="Leadlay P."/>
            <person name="Rodrigues-Filho E."/>
        </authorList>
    </citation>
    <scope>NUCLEOTIDE SEQUENCE [LARGE SCALE GENOMIC DNA]</scope>
    <source>
        <strain evidence="16">LaBioMMi 136</strain>
    </source>
</reference>
<dbReference type="GO" id="GO:0046872">
    <property type="term" value="F:metal ion binding"/>
    <property type="evidence" value="ECO:0007669"/>
    <property type="project" value="UniProtKB-KW"/>
</dbReference>
<evidence type="ECO:0000256" key="4">
    <source>
        <dbReference type="ARBA" id="ARBA00004123"/>
    </source>
</evidence>
<dbReference type="GO" id="GO:0005634">
    <property type="term" value="C:nucleus"/>
    <property type="evidence" value="ECO:0007669"/>
    <property type="project" value="UniProtKB-SubCell"/>
</dbReference>
<feature type="compositionally biased region" description="Basic and acidic residues" evidence="13">
    <location>
        <begin position="359"/>
        <end position="371"/>
    </location>
</feature>
<name>A0A1S9RSN6_PENBI</name>
<keyword evidence="9" id="KW-0862">Zinc</keyword>
<dbReference type="Proteomes" id="UP000190744">
    <property type="component" value="Unassembled WGS sequence"/>
</dbReference>
<dbReference type="InterPro" id="IPR029052">
    <property type="entry name" value="Metallo-depent_PP-like"/>
</dbReference>
<feature type="compositionally biased region" description="Polar residues" evidence="13">
    <location>
        <begin position="584"/>
        <end position="595"/>
    </location>
</feature>
<dbReference type="GO" id="GO:0008419">
    <property type="term" value="F:RNA lariat debranching enzyme activity"/>
    <property type="evidence" value="ECO:0007669"/>
    <property type="project" value="UniProtKB-ARBA"/>
</dbReference>
<dbReference type="PANTHER" id="PTHR12849">
    <property type="entry name" value="RNA LARIAT DEBRANCHING ENZYME"/>
    <property type="match status" value="1"/>
</dbReference>
<feature type="compositionally biased region" description="Low complexity" evidence="13">
    <location>
        <begin position="282"/>
        <end position="303"/>
    </location>
</feature>
<gene>
    <name evidence="15" type="ORF">PEBR_12542</name>
</gene>
<evidence type="ECO:0000313" key="16">
    <source>
        <dbReference type="Proteomes" id="UP000190744"/>
    </source>
</evidence>
<evidence type="ECO:0000256" key="3">
    <source>
        <dbReference type="ARBA" id="ARBA00001954"/>
    </source>
</evidence>
<feature type="region of interest" description="Disordered" evidence="13">
    <location>
        <begin position="326"/>
        <end position="429"/>
    </location>
</feature>
<organism evidence="15 16">
    <name type="scientific">Penicillium brasilianum</name>
    <dbReference type="NCBI Taxonomy" id="104259"/>
    <lineage>
        <taxon>Eukaryota</taxon>
        <taxon>Fungi</taxon>
        <taxon>Dikarya</taxon>
        <taxon>Ascomycota</taxon>
        <taxon>Pezizomycotina</taxon>
        <taxon>Eurotiomycetes</taxon>
        <taxon>Eurotiomycetidae</taxon>
        <taxon>Eurotiales</taxon>
        <taxon>Aspergillaceae</taxon>
        <taxon>Penicillium</taxon>
    </lineage>
</organism>
<feature type="domain" description="Lariat debranching enzyme C-terminal" evidence="14">
    <location>
        <begin position="463"/>
        <end position="611"/>
    </location>
</feature>
<evidence type="ECO:0000256" key="12">
    <source>
        <dbReference type="ARBA" id="ARBA00023242"/>
    </source>
</evidence>
<comment type="cofactor">
    <cofactor evidence="1">
        <name>Mn(2+)</name>
        <dbReference type="ChEBI" id="CHEBI:29035"/>
    </cofactor>
</comment>
<feature type="region of interest" description="Disordered" evidence="13">
    <location>
        <begin position="280"/>
        <end position="310"/>
    </location>
</feature>
<comment type="cofactor">
    <cofactor evidence="2">
        <name>Zn(2+)</name>
        <dbReference type="ChEBI" id="CHEBI:29105"/>
    </cofactor>
</comment>
<evidence type="ECO:0000256" key="11">
    <source>
        <dbReference type="ARBA" id="ARBA00023211"/>
    </source>
</evidence>
<comment type="cofactor">
    <cofactor evidence="3">
        <name>Fe(2+)</name>
        <dbReference type="ChEBI" id="CHEBI:29033"/>
    </cofactor>
</comment>
<dbReference type="Pfam" id="PF05011">
    <property type="entry name" value="DBR1"/>
    <property type="match status" value="1"/>
</dbReference>
<feature type="region of interest" description="Disordered" evidence="13">
    <location>
        <begin position="575"/>
        <end position="595"/>
    </location>
</feature>
<comment type="subcellular location">
    <subcellularLocation>
        <location evidence="4">Nucleus</location>
    </subcellularLocation>
</comment>
<dbReference type="EMBL" id="LJBN01000118">
    <property type="protein sequence ID" value="OOQ88534.1"/>
    <property type="molecule type" value="Genomic_DNA"/>
</dbReference>
<evidence type="ECO:0000313" key="15">
    <source>
        <dbReference type="EMBL" id="OOQ88534.1"/>
    </source>
</evidence>
<comment type="similarity">
    <text evidence="5">Belongs to the lariat debranching enzyme family.</text>
</comment>
<evidence type="ECO:0000259" key="14">
    <source>
        <dbReference type="SMART" id="SM01124"/>
    </source>
</evidence>
<feature type="compositionally biased region" description="Acidic residues" evidence="13">
    <location>
        <begin position="385"/>
        <end position="397"/>
    </location>
</feature>
<evidence type="ECO:0000256" key="13">
    <source>
        <dbReference type="SAM" id="MobiDB-lite"/>
    </source>
</evidence>
<dbReference type="InterPro" id="IPR007708">
    <property type="entry name" value="DBR1_C"/>
</dbReference>
<keyword evidence="6" id="KW-0507">mRNA processing</keyword>
<dbReference type="GO" id="GO:0000398">
    <property type="term" value="P:mRNA splicing, via spliceosome"/>
    <property type="evidence" value="ECO:0007669"/>
    <property type="project" value="TreeGrafter"/>
</dbReference>
<evidence type="ECO:0000256" key="5">
    <source>
        <dbReference type="ARBA" id="ARBA00006045"/>
    </source>
</evidence>
<protein>
    <submittedName>
        <fullName evidence="15">RNA lariat debranching enzyme</fullName>
    </submittedName>
</protein>
<dbReference type="SUPFAM" id="SSF56300">
    <property type="entry name" value="Metallo-dependent phosphatases"/>
    <property type="match status" value="1"/>
</dbReference>
<dbReference type="Pfam" id="PF00149">
    <property type="entry name" value="Metallophos"/>
    <property type="match status" value="1"/>
</dbReference>
<evidence type="ECO:0000256" key="7">
    <source>
        <dbReference type="ARBA" id="ARBA00022723"/>
    </source>
</evidence>
<evidence type="ECO:0000256" key="1">
    <source>
        <dbReference type="ARBA" id="ARBA00001936"/>
    </source>
</evidence>
<dbReference type="CDD" id="cd00844">
    <property type="entry name" value="MPP_Dbr1_N"/>
    <property type="match status" value="1"/>
</dbReference>
<evidence type="ECO:0000256" key="10">
    <source>
        <dbReference type="ARBA" id="ARBA00023004"/>
    </source>
</evidence>
<keyword evidence="8" id="KW-0378">Hydrolase</keyword>
<dbReference type="InterPro" id="IPR041816">
    <property type="entry name" value="Dbr1_N"/>
</dbReference>
<dbReference type="InterPro" id="IPR004843">
    <property type="entry name" value="Calcineurin-like_PHP"/>
</dbReference>
<dbReference type="AlphaFoldDB" id="A0A1S9RSN6"/>